<gene>
    <name evidence="2" type="primary">LOC107013672</name>
</gene>
<reference evidence="1" key="1">
    <citation type="journal article" date="2014" name="Nat. Genet.">
        <title>The genome of the stress-tolerant wild tomato species Solanum pennellii.</title>
        <authorList>
            <person name="Bolger A."/>
            <person name="Scossa F."/>
            <person name="Bolger M.E."/>
            <person name="Lanz C."/>
            <person name="Maumus F."/>
            <person name="Tohge T."/>
            <person name="Quesneville H."/>
            <person name="Alseekh S."/>
            <person name="Sorensen I."/>
            <person name="Lichtenstein G."/>
            <person name="Fich E.A."/>
            <person name="Conte M."/>
            <person name="Keller H."/>
            <person name="Schneeberger K."/>
            <person name="Schwacke R."/>
            <person name="Ofner I."/>
            <person name="Vrebalov J."/>
            <person name="Xu Y."/>
            <person name="Osorio S."/>
            <person name="Aflitos S.A."/>
            <person name="Schijlen E."/>
            <person name="Jimenez-Gomez J.M."/>
            <person name="Ryngajllo M."/>
            <person name="Kimura S."/>
            <person name="Kumar R."/>
            <person name="Koenig D."/>
            <person name="Headland L.R."/>
            <person name="Maloof J.N."/>
            <person name="Sinha N."/>
            <person name="van Ham R.C."/>
            <person name="Lankhorst R.K."/>
            <person name="Mao L."/>
            <person name="Vogel A."/>
            <person name="Arsova B."/>
            <person name="Panstruga R."/>
            <person name="Fei Z."/>
            <person name="Rose J.K."/>
            <person name="Zamir D."/>
            <person name="Carrari F."/>
            <person name="Giovannoni J.J."/>
            <person name="Weigel D."/>
            <person name="Usadel B."/>
            <person name="Fernie A.R."/>
        </authorList>
    </citation>
    <scope>NUCLEOTIDE SEQUENCE [LARGE SCALE GENOMIC DNA]</scope>
    <source>
        <strain evidence="1">cv. LA0716</strain>
    </source>
</reference>
<evidence type="ECO:0000313" key="2">
    <source>
        <dbReference type="RefSeq" id="XP_027771780.1"/>
    </source>
</evidence>
<sequence>MPPPPAATYIAFHPQDNNIITIGMDNSIMSDWVRAVYGALLGGNAEGQILAATGSIDISIRYQSAVHQDQTHFFVVHDAQLAIYEKTKLKCLKQQVSPLPDYSCQLIHASFLDATVCIFTLHMRCRSSNIHPVVAEHLEDPRQYARAMSDSSVNVSIPLESGGK</sequence>
<proteinExistence type="predicted"/>
<name>A0ABM1V7R2_SOLPN</name>
<dbReference type="PANTHER" id="PTHR44083">
    <property type="entry name" value="TOPLESS-RELATED PROTEIN 1-RELATED"/>
    <property type="match status" value="1"/>
</dbReference>
<accession>A0ABM1V7R2</accession>
<dbReference type="Proteomes" id="UP000694930">
    <property type="component" value="Chromosome 3"/>
</dbReference>
<protein>
    <submittedName>
        <fullName evidence="2">Protein TOPLESS-like isoform X1</fullName>
    </submittedName>
</protein>
<dbReference type="PANTHER" id="PTHR44083:SF45">
    <property type="entry name" value="TOPLESS-RELATED PROTEIN 1"/>
    <property type="match status" value="1"/>
</dbReference>
<keyword evidence="1" id="KW-1185">Reference proteome</keyword>
<organism evidence="1 2">
    <name type="scientific">Solanum pennellii</name>
    <name type="common">Tomato</name>
    <name type="synonym">Lycopersicon pennellii</name>
    <dbReference type="NCBI Taxonomy" id="28526"/>
    <lineage>
        <taxon>Eukaryota</taxon>
        <taxon>Viridiplantae</taxon>
        <taxon>Streptophyta</taxon>
        <taxon>Embryophyta</taxon>
        <taxon>Tracheophyta</taxon>
        <taxon>Spermatophyta</taxon>
        <taxon>Magnoliopsida</taxon>
        <taxon>eudicotyledons</taxon>
        <taxon>Gunneridae</taxon>
        <taxon>Pentapetalae</taxon>
        <taxon>asterids</taxon>
        <taxon>lamiids</taxon>
        <taxon>Solanales</taxon>
        <taxon>Solanaceae</taxon>
        <taxon>Solanoideae</taxon>
        <taxon>Solaneae</taxon>
        <taxon>Solanum</taxon>
        <taxon>Solanum subgen. Lycopersicon</taxon>
    </lineage>
</organism>
<dbReference type="GeneID" id="107013672"/>
<evidence type="ECO:0000313" key="1">
    <source>
        <dbReference type="Proteomes" id="UP000694930"/>
    </source>
</evidence>
<dbReference type="InterPro" id="IPR027728">
    <property type="entry name" value="Topless_fam"/>
</dbReference>
<dbReference type="RefSeq" id="XP_027771780.1">
    <property type="nucleotide sequence ID" value="XM_027915979.1"/>
</dbReference>
<reference evidence="2" key="2">
    <citation type="submission" date="2025-08" db="UniProtKB">
        <authorList>
            <consortium name="RefSeq"/>
        </authorList>
    </citation>
    <scope>IDENTIFICATION</scope>
</reference>